<name>A0A7D5JZ26_9ENTR</name>
<geneLocation type="plasmid" evidence="2">
    <name>pP12375-3FII</name>
</geneLocation>
<accession>A0A7D5JZ26</accession>
<feature type="transmembrane region" description="Helical" evidence="1">
    <location>
        <begin position="38"/>
        <end position="60"/>
    </location>
</feature>
<keyword evidence="1" id="KW-1133">Transmembrane helix</keyword>
<keyword evidence="1" id="KW-0472">Membrane</keyword>
<dbReference type="EMBL" id="MN821364">
    <property type="protein sequence ID" value="QLG00500.1"/>
    <property type="molecule type" value="Genomic_DNA"/>
</dbReference>
<organism evidence="2">
    <name type="scientific">Leclercia adecarboxylata</name>
    <dbReference type="NCBI Taxonomy" id="83655"/>
    <lineage>
        <taxon>Bacteria</taxon>
        <taxon>Pseudomonadati</taxon>
        <taxon>Pseudomonadota</taxon>
        <taxon>Gammaproteobacteria</taxon>
        <taxon>Enterobacterales</taxon>
        <taxon>Enterobacteriaceae</taxon>
        <taxon>Leclercia</taxon>
    </lineage>
</organism>
<evidence type="ECO:0000313" key="2">
    <source>
        <dbReference type="EMBL" id="QLG00500.1"/>
    </source>
</evidence>
<dbReference type="AlphaFoldDB" id="A0A7D5JZ26"/>
<sequence length="77" mass="8461">MIFVATAAHAILGKLMYGYGFPYAISASLEVTQAAGQWMYYGGDIAEFCIIVGFFSAWFLQRSTLPDGLVDKSRRLG</sequence>
<reference evidence="2" key="1">
    <citation type="submission" date="2019-12" db="EMBL/GenBank/DDBJ databases">
        <authorList>
            <person name="Zhou D."/>
        </authorList>
    </citation>
    <scope>NUCLEOTIDE SEQUENCE</scope>
    <source>
        <strain evidence="2">P12375</strain>
        <plasmid evidence="2">pP12375-3FII</plasmid>
    </source>
</reference>
<keyword evidence="2" id="KW-0614">Plasmid</keyword>
<protein>
    <submittedName>
        <fullName evidence="2">Uncharacterized protein</fullName>
    </submittedName>
</protein>
<proteinExistence type="predicted"/>
<evidence type="ECO:0000256" key="1">
    <source>
        <dbReference type="SAM" id="Phobius"/>
    </source>
</evidence>
<keyword evidence="1" id="KW-0812">Transmembrane</keyword>